<dbReference type="InterPro" id="IPR012349">
    <property type="entry name" value="Split_barrel_FMN-bd"/>
</dbReference>
<dbReference type="VEuPathDB" id="FungiDB:MFRU_003g01590"/>
<sequence length="230" mass="25519">MSKDDQRCCMTSSARILSAYLQQRSSLGRLRGHIARQNPQAKAIVESCTSNVKSPAGVFLEHDVLILFNGPVNHYVTPKFYKQTRLNTGKVAPTWNYEAVELYGKAKVYYDTRSADSALFLTKQLADLSEHMETSTMGFGKTPGTQPWKVADAPDQYIELLKKNIIGIEVEITSMSGRFKWSQEKPVGDRAGVIEGFKNLGTPNSTLLSEKVEKQAAIFDANKAAKKPNV</sequence>
<evidence type="ECO:0000313" key="1">
    <source>
        <dbReference type="EMBL" id="KAA8572688.1"/>
    </source>
</evidence>
<dbReference type="Gene3D" id="2.30.110.10">
    <property type="entry name" value="Electron Transport, Fmn-binding Protein, Chain A"/>
    <property type="match status" value="1"/>
</dbReference>
<accession>A0A5M9JT53</accession>
<dbReference type="SUPFAM" id="SSF50475">
    <property type="entry name" value="FMN-binding split barrel"/>
    <property type="match status" value="1"/>
</dbReference>
<proteinExistence type="predicted"/>
<gene>
    <name evidence="1" type="ORF">EYC84_003282</name>
</gene>
<dbReference type="EMBL" id="VICG01000004">
    <property type="protein sequence ID" value="KAA8572688.1"/>
    <property type="molecule type" value="Genomic_DNA"/>
</dbReference>
<reference evidence="1 2" key="1">
    <citation type="submission" date="2019-06" db="EMBL/GenBank/DDBJ databases">
        <title>Genome Sequence of the Brown Rot Fungal Pathogen Monilinia fructicola.</title>
        <authorList>
            <person name="De Miccolis Angelini R.M."/>
            <person name="Landi L."/>
            <person name="Abate D."/>
            <person name="Pollastro S."/>
            <person name="Romanazzi G."/>
            <person name="Faretra F."/>
        </authorList>
    </citation>
    <scope>NUCLEOTIDE SEQUENCE [LARGE SCALE GENOMIC DNA]</scope>
    <source>
        <strain evidence="1 2">Mfrc123</strain>
    </source>
</reference>
<dbReference type="PANTHER" id="PTHR35802:SF1">
    <property type="entry name" value="PROTEASE SYNTHASE AND SPORULATION PROTEIN PAI 2"/>
    <property type="match status" value="1"/>
</dbReference>
<organism evidence="1 2">
    <name type="scientific">Monilinia fructicola</name>
    <name type="common">Brown rot fungus</name>
    <name type="synonym">Ciboria fructicola</name>
    <dbReference type="NCBI Taxonomy" id="38448"/>
    <lineage>
        <taxon>Eukaryota</taxon>
        <taxon>Fungi</taxon>
        <taxon>Dikarya</taxon>
        <taxon>Ascomycota</taxon>
        <taxon>Pezizomycotina</taxon>
        <taxon>Leotiomycetes</taxon>
        <taxon>Helotiales</taxon>
        <taxon>Sclerotiniaceae</taxon>
        <taxon>Monilinia</taxon>
    </lineage>
</organism>
<dbReference type="Pfam" id="PF04299">
    <property type="entry name" value="FMN_bind_2"/>
    <property type="match status" value="1"/>
</dbReference>
<comment type="caution">
    <text evidence="1">The sequence shown here is derived from an EMBL/GenBank/DDBJ whole genome shotgun (WGS) entry which is preliminary data.</text>
</comment>
<dbReference type="AlphaFoldDB" id="A0A5M9JT53"/>
<evidence type="ECO:0008006" key="3">
    <source>
        <dbReference type="Google" id="ProtNLM"/>
    </source>
</evidence>
<evidence type="ECO:0000313" key="2">
    <source>
        <dbReference type="Proteomes" id="UP000322873"/>
    </source>
</evidence>
<protein>
    <recommendedName>
        <fullName evidence="3">Transcriptional regulator</fullName>
    </recommendedName>
</protein>
<dbReference type="PANTHER" id="PTHR35802">
    <property type="entry name" value="PROTEASE SYNTHASE AND SPORULATION PROTEIN PAI 2"/>
    <property type="match status" value="1"/>
</dbReference>
<keyword evidence="2" id="KW-1185">Reference proteome</keyword>
<dbReference type="InterPro" id="IPR007396">
    <property type="entry name" value="TR_PAI2-type"/>
</dbReference>
<dbReference type="Proteomes" id="UP000322873">
    <property type="component" value="Unassembled WGS sequence"/>
</dbReference>
<name>A0A5M9JT53_MONFR</name>